<evidence type="ECO:0000256" key="2">
    <source>
        <dbReference type="SAM" id="SignalP"/>
    </source>
</evidence>
<proteinExistence type="predicted"/>
<dbReference type="EMBL" id="JBHSIS010000008">
    <property type="protein sequence ID" value="MFC4855637.1"/>
    <property type="molecule type" value="Genomic_DNA"/>
</dbReference>
<dbReference type="PROSITE" id="PS51257">
    <property type="entry name" value="PROKAR_LIPOPROTEIN"/>
    <property type="match status" value="1"/>
</dbReference>
<evidence type="ECO:0000256" key="1">
    <source>
        <dbReference type="SAM" id="MobiDB-lite"/>
    </source>
</evidence>
<feature type="region of interest" description="Disordered" evidence="1">
    <location>
        <begin position="25"/>
        <end position="44"/>
    </location>
</feature>
<dbReference type="Proteomes" id="UP001595859">
    <property type="component" value="Unassembled WGS sequence"/>
</dbReference>
<organism evidence="3 4">
    <name type="scientific">Actinophytocola glycyrrhizae</name>
    <dbReference type="NCBI Taxonomy" id="2044873"/>
    <lineage>
        <taxon>Bacteria</taxon>
        <taxon>Bacillati</taxon>
        <taxon>Actinomycetota</taxon>
        <taxon>Actinomycetes</taxon>
        <taxon>Pseudonocardiales</taxon>
        <taxon>Pseudonocardiaceae</taxon>
    </lineage>
</organism>
<evidence type="ECO:0000313" key="4">
    <source>
        <dbReference type="Proteomes" id="UP001595859"/>
    </source>
</evidence>
<feature type="chain" id="PRO_5045692220" evidence="2">
    <location>
        <begin position="28"/>
        <end position="312"/>
    </location>
</feature>
<name>A0ABV9S1W5_9PSEU</name>
<accession>A0ABV9S1W5</accession>
<sequence length="312" mass="32519">MTRARGTTALLAVLLGVVLGGCGSSEAPPPTTSTAATPAADEGLRPVRMTGGRALGYVQDDTASQILCQVLGRQQWEQLLSGPVGRRPSPGAGCRITTGHGMVDLSFRGENAAFAPSATVADRPATVEQNSFGMSVFTLVIADDTPRPLLRLEMVAYDDGPGQDVGTRVLDEIVPLLTKDGEPLPEIDDQGNLAYAGTPLTADEFVDLPTPVQALQLCTVLQEQLGIQAEHVRVDATGRCTLSTAQGPVAVEAQAASRSGDFTNRIAGRPAWTPADPPVATVLLRDDTDVALYVSSPDSVGLAEQLVPLLTG</sequence>
<keyword evidence="2" id="KW-0732">Signal</keyword>
<keyword evidence="4" id="KW-1185">Reference proteome</keyword>
<evidence type="ECO:0000313" key="3">
    <source>
        <dbReference type="EMBL" id="MFC4855637.1"/>
    </source>
</evidence>
<gene>
    <name evidence="3" type="ORF">ACFPCV_19170</name>
</gene>
<feature type="signal peptide" evidence="2">
    <location>
        <begin position="1"/>
        <end position="27"/>
    </location>
</feature>
<reference evidence="4" key="1">
    <citation type="journal article" date="2019" name="Int. J. Syst. Evol. Microbiol.">
        <title>The Global Catalogue of Microorganisms (GCM) 10K type strain sequencing project: providing services to taxonomists for standard genome sequencing and annotation.</title>
        <authorList>
            <consortium name="The Broad Institute Genomics Platform"/>
            <consortium name="The Broad Institute Genome Sequencing Center for Infectious Disease"/>
            <person name="Wu L."/>
            <person name="Ma J."/>
        </authorList>
    </citation>
    <scope>NUCLEOTIDE SEQUENCE [LARGE SCALE GENOMIC DNA]</scope>
    <source>
        <strain evidence="4">ZS-22-S1</strain>
    </source>
</reference>
<comment type="caution">
    <text evidence="3">The sequence shown here is derived from an EMBL/GenBank/DDBJ whole genome shotgun (WGS) entry which is preliminary data.</text>
</comment>
<protein>
    <submittedName>
        <fullName evidence="3">Uncharacterized protein</fullName>
    </submittedName>
</protein>
<dbReference type="RefSeq" id="WP_378057597.1">
    <property type="nucleotide sequence ID" value="NZ_JBHSIS010000008.1"/>
</dbReference>